<sequence>MCVLCQKKRQLAFRSGDWLKDSTKWKAPRKSIPTACVSIILEKTDSKQLKSPIERSNSYSKFEHLLESNQTRPFNVATPEPETPPSSSESEDNPFIASGTKSTAVELQKQASEESQEERTVAPETAKRRESLKLIQFRGGSGSTSGSTAEYGGISPILQSHEDDPSSTELLGRHSNASHRMLADEQINVDDHRPSPEMEEPVGSRGRASSLSERTKVVKMNLQLKTPSRDSGEDVQEPNSNSIHEETSLCTPTATTVVCNLERDISPPSDQLVTLQQRRASLTKSSKLVEPDGMEHVMLPQDPQQKIIVVTASQSTTTTDENTIYDDNEIDEETAFKVRIDAQETSEDSYSTTFRDQSIEEDFTSQEEAPDSCTTPKLSPIRSSELKRHGSLTKPANNYQWNYEDYPDNRGFYSQQQELSSPRYNYAYSQEEYFTEDEMDQMHYSQMQEQEELAKQWSDEYWLEEEANPMMVDSMRRAIEQQDQAWTNMYSLSAQVIESAKEFSAKLDELSYDEDDPRKFVDELEENSSGSMNLRQPSSRFSPPTLHENESPHSVSLSSRLPRCRRYLWEDENDSLIKFTRTYRSPVKHIYFLYAYNSYFILISWEEETYEELVNYETGRAWQSEQFEDLGGSGFSSLERVRNEMSGNNGKSSGSAVPSPSASEISNATTVLQRQLQSCHSEASEGNNNQMSSITPTSARRRSLTRSLALGEAPEFASLKNTPQSQGHDRSPAQAGGSSTETPSTASTGNSYFFGSQEKLEEEKRGSIDAGGFLPDNCLRLDSHNKSNEELDRSRGRDAAQLSLSGAAATSGVQEGISSTTRVSLNDPYKLERAIRSGENKSSARDAGIGYRQVLSTSQSEAITRSTPTDQSAFRSQQSNEYGEGSLKLSPILHIGNQAEPCLTPELAKVPKTAHCKLSNLEVSTPEKIPQFTFRRTKSKLDILDQTKAPNLTIDEELALIDQISVDCSKLGQIHSPTSSVDLLSNFSEENTHSSKVIEEDDVTLPELNPLSPDLSIQTNPTAKPLSDQLEDSDDQNCDFFPEQLRKKHQACSVSNLSKPNQVCVPRSALTPDLRRPATFNQNEICDFIETLQPGGLAEIRSLEEKLIELRSLEQEQIDEIQAKIAAIMSSPSAMSSSSIDHRYHHRHPGTSRQAYSSAFQGEPTTSSGRMLPSRGGPGPPTRNTYKPTSRRYPGDISLDEYTTSGPDSGGSGGNSYPLRSALSSRHRGPSVRMPPGASNRYPISSEFDSGSEYLMRHSNRMRRGSWHMLNDKNSAPYRSSWSDHGEDYLDDLNARSMAGVRSSLGAYGRSRDVYDSASLQRSRRTVKSANMSRSTEQLSSSAVLPQRMRPTAGANSQRSASLNRYCAPSMDSLRLKLNAAQSEREQDASTERLRRQVEREHRKLLKSLMEDEKNGSNSYLPSSIGLKPAVTNTTSALIGPMLSIPASKNQSMNSAFLANSNYPIAGLPPQQSVYVPGPNPMYPQPTATLHPGLLETGLNPNSLLAQTLANSEALDNAITSNQITLAAIAGTIAAMASQNQQTATAPGMPQGEQDRLLGSLLGALNRNQNTLDFQPTPEVLQLLAAKLKDGSIKASDIPNRWLGISDDHSRDRYRDHSDFDHYGPPSTRSSLVKKTRWSESSPPATYDTT</sequence>
<feature type="compositionally biased region" description="Polar residues" evidence="1">
    <location>
        <begin position="664"/>
        <end position="696"/>
    </location>
</feature>
<feature type="compositionally biased region" description="Polar residues" evidence="1">
    <location>
        <begin position="1151"/>
        <end position="1169"/>
    </location>
</feature>
<protein>
    <submittedName>
        <fullName evidence="2">Uncharacterized protein</fullName>
    </submittedName>
</protein>
<feature type="region of interest" description="Disordered" evidence="1">
    <location>
        <begin position="60"/>
        <end position="171"/>
    </location>
</feature>
<evidence type="ECO:0000256" key="1">
    <source>
        <dbReference type="SAM" id="MobiDB-lite"/>
    </source>
</evidence>
<feature type="compositionally biased region" description="Polar residues" evidence="1">
    <location>
        <begin position="1627"/>
        <end position="1650"/>
    </location>
</feature>
<feature type="region of interest" description="Disordered" evidence="1">
    <location>
        <begin position="524"/>
        <end position="557"/>
    </location>
</feature>
<feature type="region of interest" description="Disordered" evidence="1">
    <location>
        <begin position="856"/>
        <end position="882"/>
    </location>
</feature>
<accession>A0ABD2QFM6</accession>
<proteinExistence type="predicted"/>
<reference evidence="2 3" key="1">
    <citation type="submission" date="2024-11" db="EMBL/GenBank/DDBJ databases">
        <title>Adaptive evolution of stress response genes in parasites aligns with host niche diversity.</title>
        <authorList>
            <person name="Hahn C."/>
            <person name="Resl P."/>
        </authorList>
    </citation>
    <scope>NUCLEOTIDE SEQUENCE [LARGE SCALE GENOMIC DNA]</scope>
    <source>
        <strain evidence="2">EGGRZ-B1_66</strain>
        <tissue evidence="2">Body</tissue>
    </source>
</reference>
<feature type="region of interest" description="Disordered" evidence="1">
    <location>
        <begin position="1011"/>
        <end position="1033"/>
    </location>
</feature>
<gene>
    <name evidence="2" type="ORF">Ciccas_003782</name>
</gene>
<name>A0ABD2QFM6_9PLAT</name>
<feature type="compositionally biased region" description="Polar residues" evidence="1">
    <location>
        <begin position="527"/>
        <end position="542"/>
    </location>
</feature>
<dbReference type="EMBL" id="JBJKFK010000365">
    <property type="protein sequence ID" value="KAL3317561.1"/>
    <property type="molecule type" value="Genomic_DNA"/>
</dbReference>
<organism evidence="2 3">
    <name type="scientific">Cichlidogyrus casuarinus</name>
    <dbReference type="NCBI Taxonomy" id="1844966"/>
    <lineage>
        <taxon>Eukaryota</taxon>
        <taxon>Metazoa</taxon>
        <taxon>Spiralia</taxon>
        <taxon>Lophotrochozoa</taxon>
        <taxon>Platyhelminthes</taxon>
        <taxon>Monogenea</taxon>
        <taxon>Monopisthocotylea</taxon>
        <taxon>Dactylogyridea</taxon>
        <taxon>Ancyrocephalidae</taxon>
        <taxon>Cichlidogyrus</taxon>
    </lineage>
</organism>
<feature type="region of interest" description="Disordered" evidence="1">
    <location>
        <begin position="643"/>
        <end position="778"/>
    </location>
</feature>
<keyword evidence="3" id="KW-1185">Reference proteome</keyword>
<feature type="compositionally biased region" description="Acidic residues" evidence="1">
    <location>
        <begin position="359"/>
        <end position="370"/>
    </location>
</feature>
<feature type="compositionally biased region" description="Low complexity" evidence="1">
    <location>
        <begin position="652"/>
        <end position="663"/>
    </location>
</feature>
<feature type="compositionally biased region" description="Basic and acidic residues" evidence="1">
    <location>
        <begin position="758"/>
        <end position="767"/>
    </location>
</feature>
<feature type="region of interest" description="Disordered" evidence="1">
    <location>
        <begin position="1134"/>
        <end position="1245"/>
    </location>
</feature>
<feature type="region of interest" description="Disordered" evidence="1">
    <location>
        <begin position="1319"/>
        <end position="1344"/>
    </location>
</feature>
<evidence type="ECO:0000313" key="2">
    <source>
        <dbReference type="EMBL" id="KAL3317561.1"/>
    </source>
</evidence>
<feature type="region of interest" description="Disordered" evidence="1">
    <location>
        <begin position="344"/>
        <end position="394"/>
    </location>
</feature>
<feature type="compositionally biased region" description="Polar residues" evidence="1">
    <location>
        <begin position="736"/>
        <end position="754"/>
    </location>
</feature>
<feature type="compositionally biased region" description="Polar residues" evidence="1">
    <location>
        <begin position="856"/>
        <end position="881"/>
    </location>
</feature>
<comment type="caution">
    <text evidence="2">The sequence shown here is derived from an EMBL/GenBank/DDBJ whole genome shotgun (WGS) entry which is preliminary data.</text>
</comment>
<feature type="compositionally biased region" description="Polar residues" evidence="1">
    <location>
        <begin position="1328"/>
        <end position="1344"/>
    </location>
</feature>
<feature type="compositionally biased region" description="Basic and acidic residues" evidence="1">
    <location>
        <begin position="117"/>
        <end position="132"/>
    </location>
</feature>
<dbReference type="Proteomes" id="UP001626550">
    <property type="component" value="Unassembled WGS sequence"/>
</dbReference>
<feature type="region of interest" description="Disordered" evidence="1">
    <location>
        <begin position="191"/>
        <end position="212"/>
    </location>
</feature>
<feature type="region of interest" description="Disordered" evidence="1">
    <location>
        <begin position="1616"/>
        <end position="1650"/>
    </location>
</feature>
<evidence type="ECO:0000313" key="3">
    <source>
        <dbReference type="Proteomes" id="UP001626550"/>
    </source>
</evidence>